<comment type="caution">
    <text evidence="4">The sequence shown here is derived from an EMBL/GenBank/DDBJ whole genome shotgun (WGS) entry which is preliminary data.</text>
</comment>
<reference evidence="4 5" key="1">
    <citation type="journal article" date="2012" name="PLoS ONE">
        <title>Functional divergence in the genus oenococcus as predicted by genome sequencing of the newly-described species, Oenococcus kitaharae.</title>
        <authorList>
            <person name="Borneman A.R."/>
            <person name="McCarthy J.M."/>
            <person name="Chambers P.J."/>
            <person name="Bartowsky E.J."/>
        </authorList>
    </citation>
    <scope>NUCLEOTIDE SEQUENCE [LARGE SCALE GENOMIC DNA]</scope>
    <source>
        <strain evidence="5">DSM17330</strain>
    </source>
</reference>
<dbReference type="InterPro" id="IPR037284">
    <property type="entry name" value="SUF_FeS_clus_asmbl_SufBD_sf"/>
</dbReference>
<proteinExistence type="inferred from homology"/>
<evidence type="ECO:0000313" key="5">
    <source>
        <dbReference type="Proteomes" id="UP000004959"/>
    </source>
</evidence>
<sequence>MTTLAQSIEMHTDWPARLLPQAPKWLAEFRADSWQQALNQQPRRFPKIDYRDWPLFDLKAIPPHIDVPGNLVRKAQAVVILGRKTIKIDLPADLIAQGVVVCDLEEAMTTRAALFEKYFRKCFSNKAQDGLALWQAALVNSGLFIYIPKNVHLSSALKILQLQDSRQEENFINLMIIVLETGAQAEISQEVSTLGDCANAADLRTVIFADADSTLTYTVLDTLSAKTSAHIYRKSQLDQDARVQSTFVEMNQGNVVSEFYSDLLGSGSNAETKVVAITAGKQTQGINTKITNYARHSVGNIVQHGVLLDESKLVFNGIGRIIKGAHAAYSQQENRLLMLSEFVQGDANPILLIDENDVIAGHAASIGQVDRQQLYYLLSRGLTKSKAQSLLVKGFLAESLSEISDKAIADYAISLIERSLFNG</sequence>
<feature type="domain" description="SUF system FeS cluster assembly SufBD N-terminal" evidence="3">
    <location>
        <begin position="88"/>
        <end position="159"/>
    </location>
</feature>
<evidence type="ECO:0000259" key="3">
    <source>
        <dbReference type="Pfam" id="PF19295"/>
    </source>
</evidence>
<gene>
    <name evidence="4" type="ORF">OKIT_0675</name>
</gene>
<dbReference type="RefSeq" id="WP_007745302.1">
    <property type="nucleotide sequence ID" value="NZ_CM001398.1"/>
</dbReference>
<comment type="similarity">
    <text evidence="1">Belongs to the iron-sulfur cluster assembly SufBD family.</text>
</comment>
<accession>G9WF66</accession>
<evidence type="ECO:0000313" key="4">
    <source>
        <dbReference type="EMBL" id="EHN58786.1"/>
    </source>
</evidence>
<protein>
    <submittedName>
        <fullName evidence="4">SufD-like iron-sulfur cluster assembly protein</fullName>
    </submittedName>
</protein>
<dbReference type="InterPro" id="IPR000825">
    <property type="entry name" value="SUF_FeS_clus_asmbl_SufBD_core"/>
</dbReference>
<dbReference type="Pfam" id="PF19295">
    <property type="entry name" value="SufBD_N"/>
    <property type="match status" value="1"/>
</dbReference>
<dbReference type="InterPro" id="IPR045595">
    <property type="entry name" value="SufBD_N"/>
</dbReference>
<dbReference type="HOGENOM" id="CLU_026231_3_0_9"/>
<dbReference type="EMBL" id="AFVZ01000001">
    <property type="protein sequence ID" value="EHN58786.1"/>
    <property type="molecule type" value="Genomic_DNA"/>
</dbReference>
<dbReference type="Pfam" id="PF01458">
    <property type="entry name" value="SUFBD_core"/>
    <property type="match status" value="1"/>
</dbReference>
<name>G9WF66_9LACO</name>
<dbReference type="GO" id="GO:0016226">
    <property type="term" value="P:iron-sulfur cluster assembly"/>
    <property type="evidence" value="ECO:0007669"/>
    <property type="project" value="InterPro"/>
</dbReference>
<dbReference type="Proteomes" id="UP000004959">
    <property type="component" value="Chromosome"/>
</dbReference>
<dbReference type="PANTHER" id="PTHR43575">
    <property type="entry name" value="PROTEIN ABCI7, CHLOROPLASTIC"/>
    <property type="match status" value="1"/>
</dbReference>
<dbReference type="PANTHER" id="PTHR43575:SF1">
    <property type="entry name" value="PROTEIN ABCI7, CHLOROPLASTIC"/>
    <property type="match status" value="1"/>
</dbReference>
<dbReference type="InterPro" id="IPR055346">
    <property type="entry name" value="Fe-S_cluster_assembly_SufBD"/>
</dbReference>
<dbReference type="PATRIC" id="fig|1045004.4.peg.675"/>
<dbReference type="eggNOG" id="COG0719">
    <property type="taxonomic scope" value="Bacteria"/>
</dbReference>
<keyword evidence="5" id="KW-1185">Reference proteome</keyword>
<evidence type="ECO:0000259" key="2">
    <source>
        <dbReference type="Pfam" id="PF01458"/>
    </source>
</evidence>
<organism evidence="4 5">
    <name type="scientific">Oenococcus kitaharae DSM 17330</name>
    <dbReference type="NCBI Taxonomy" id="1045004"/>
    <lineage>
        <taxon>Bacteria</taxon>
        <taxon>Bacillati</taxon>
        <taxon>Bacillota</taxon>
        <taxon>Bacilli</taxon>
        <taxon>Lactobacillales</taxon>
        <taxon>Lactobacillaceae</taxon>
        <taxon>Oenococcus</taxon>
    </lineage>
</organism>
<dbReference type="STRING" id="336988.NT96_08955"/>
<evidence type="ECO:0000256" key="1">
    <source>
        <dbReference type="ARBA" id="ARBA00043967"/>
    </source>
</evidence>
<feature type="domain" description="SUF system FeS cluster assembly SufBD core" evidence="2">
    <location>
        <begin position="168"/>
        <end position="395"/>
    </location>
</feature>
<dbReference type="AlphaFoldDB" id="G9WF66"/>
<dbReference type="SUPFAM" id="SSF101960">
    <property type="entry name" value="Stabilizer of iron transporter SufD"/>
    <property type="match status" value="1"/>
</dbReference>